<dbReference type="eggNOG" id="ENOG50308N9">
    <property type="taxonomic scope" value="Bacteria"/>
</dbReference>
<feature type="domain" description="HTH cro/C1-type" evidence="1">
    <location>
        <begin position="25"/>
        <end position="54"/>
    </location>
</feature>
<dbReference type="GO" id="GO:0003677">
    <property type="term" value="F:DNA binding"/>
    <property type="evidence" value="ECO:0007669"/>
    <property type="project" value="InterPro"/>
</dbReference>
<evidence type="ECO:0000259" key="1">
    <source>
        <dbReference type="Pfam" id="PF01381"/>
    </source>
</evidence>
<dbReference type="InterPro" id="IPR001387">
    <property type="entry name" value="Cro/C1-type_HTH"/>
</dbReference>
<reference evidence="2 3" key="1">
    <citation type="submission" date="2009-04" db="EMBL/GenBank/DDBJ databases">
        <authorList>
            <person name="Qin X."/>
            <person name="Bachman B."/>
            <person name="Battles P."/>
            <person name="Bell A."/>
            <person name="Bess C."/>
            <person name="Bickham C."/>
            <person name="Chaboub L."/>
            <person name="Chen D."/>
            <person name="Coyle M."/>
            <person name="Deiros D.R."/>
            <person name="Dinh H."/>
            <person name="Forbes L."/>
            <person name="Fowler G."/>
            <person name="Francisco L."/>
            <person name="Fu Q."/>
            <person name="Gubbala S."/>
            <person name="Hale W."/>
            <person name="Han Y."/>
            <person name="Hemphill L."/>
            <person name="Highlander S.K."/>
            <person name="Hirani K."/>
            <person name="Hogues M."/>
            <person name="Jackson L."/>
            <person name="Jakkamsetti A."/>
            <person name="Javaid M."/>
            <person name="Jiang H."/>
            <person name="Korchina V."/>
            <person name="Kovar C."/>
            <person name="Lara F."/>
            <person name="Lee S."/>
            <person name="Mata R."/>
            <person name="Mathew T."/>
            <person name="Moen C."/>
            <person name="Morales K."/>
            <person name="Munidasa M."/>
            <person name="Nazareth L."/>
            <person name="Ngo R."/>
            <person name="Nguyen L."/>
            <person name="Okwuonu G."/>
            <person name="Ongeri F."/>
            <person name="Patil S."/>
            <person name="Petrosino J."/>
            <person name="Pham C."/>
            <person name="Pham P."/>
            <person name="Pu L.-L."/>
            <person name="Puazo M."/>
            <person name="Raj R."/>
            <person name="Reid J."/>
            <person name="Rouhana J."/>
            <person name="Saada N."/>
            <person name="Shang Y."/>
            <person name="Simmons D."/>
            <person name="Thornton R."/>
            <person name="Warren J."/>
            <person name="Weissenberger G."/>
            <person name="Zhang J."/>
            <person name="Zhang L."/>
            <person name="Zhou C."/>
            <person name="Zhu D."/>
            <person name="Muzny D."/>
            <person name="Worley K."/>
            <person name="Gibbs R."/>
        </authorList>
    </citation>
    <scope>NUCLEOTIDE SEQUENCE [LARGE SCALE GENOMIC DNA]</scope>
    <source>
        <strain evidence="2 3">ATCC 33313</strain>
    </source>
</reference>
<comment type="caution">
    <text evidence="2">The sequence shown here is derived from an EMBL/GenBank/DDBJ whole genome shotgun (WGS) entry which is preliminary data.</text>
</comment>
<dbReference type="HOGENOM" id="CLU_2637140_0_0_9"/>
<keyword evidence="3" id="KW-1185">Reference proteome</keyword>
<dbReference type="Gene3D" id="1.10.260.40">
    <property type="entry name" value="lambda repressor-like DNA-binding domains"/>
    <property type="match status" value="1"/>
</dbReference>
<name>C5RAA3_WEIPA</name>
<proteinExistence type="predicted"/>
<dbReference type="AlphaFoldDB" id="C5RAA3"/>
<gene>
    <name evidence="2" type="ORF">HMPREF0877_0898</name>
</gene>
<protein>
    <recommendedName>
        <fullName evidence="1">HTH cro/C1-type domain-containing protein</fullName>
    </recommendedName>
</protein>
<sequence length="77" mass="9003">MHMSVKEARRTLKRAYGDFQIHLDENEISRKELADVIGTSEQYVSRLLNGREDSKSAKEKLRTLFQYTGYHGDNWLA</sequence>
<dbReference type="Pfam" id="PF01381">
    <property type="entry name" value="HTH_3"/>
    <property type="match status" value="1"/>
</dbReference>
<organism evidence="2 3">
    <name type="scientific">Weissella paramesenteroides ATCC 33313</name>
    <dbReference type="NCBI Taxonomy" id="585506"/>
    <lineage>
        <taxon>Bacteria</taxon>
        <taxon>Bacillati</taxon>
        <taxon>Bacillota</taxon>
        <taxon>Bacilli</taxon>
        <taxon>Lactobacillales</taxon>
        <taxon>Lactobacillaceae</taxon>
        <taxon>Weissella</taxon>
    </lineage>
</organism>
<dbReference type="SUPFAM" id="SSF47413">
    <property type="entry name" value="lambda repressor-like DNA-binding domains"/>
    <property type="match status" value="1"/>
</dbReference>
<accession>C5RAA3</accession>
<evidence type="ECO:0000313" key="3">
    <source>
        <dbReference type="Proteomes" id="UP000004528"/>
    </source>
</evidence>
<dbReference type="STRING" id="585506.HMPREF0877_0898"/>
<dbReference type="Proteomes" id="UP000004528">
    <property type="component" value="Unassembled WGS sequence"/>
</dbReference>
<dbReference type="InterPro" id="IPR010982">
    <property type="entry name" value="Lambda_DNA-bd_dom_sf"/>
</dbReference>
<dbReference type="EMBL" id="ACKU01000012">
    <property type="protein sequence ID" value="EER74957.1"/>
    <property type="molecule type" value="Genomic_DNA"/>
</dbReference>
<evidence type="ECO:0000313" key="2">
    <source>
        <dbReference type="EMBL" id="EER74957.1"/>
    </source>
</evidence>